<gene>
    <name evidence="4" type="ORF">CIPAW_13G097600</name>
    <name evidence="5" type="ORF">I3842_13G096800</name>
</gene>
<dbReference type="InterPro" id="IPR056816">
    <property type="entry name" value="ACR2/9/10_N"/>
</dbReference>
<dbReference type="InterPro" id="IPR045865">
    <property type="entry name" value="ACT-like_dom_sf"/>
</dbReference>
<comment type="caution">
    <text evidence="4">The sequence shown here is derived from an EMBL/GenBank/DDBJ whole genome shotgun (WGS) entry which is preliminary data.</text>
</comment>
<dbReference type="EMBL" id="CM031837">
    <property type="protein sequence ID" value="KAG6681510.1"/>
    <property type="molecule type" value="Genomic_DNA"/>
</dbReference>
<dbReference type="Proteomes" id="UP000811609">
    <property type="component" value="Chromosome 13"/>
</dbReference>
<comment type="function">
    <text evidence="2">Binds amino acids.</text>
</comment>
<keyword evidence="1 2" id="KW-0677">Repeat</keyword>
<evidence type="ECO:0000313" key="4">
    <source>
        <dbReference type="EMBL" id="KAG6631519.1"/>
    </source>
</evidence>
<sequence>MGLPSDDIVVIEKGNEKGNGKDEPFVITINCPDKMGLGCDICRIILEFGLYITKGDVSTDGRWCYIILWVVPRSSSLILRWSNIKDRLQSICPSCLVSFYFDQPSTRSMSSVVYLLKFFCLDRKGLLHDVTHVLCELELKIQRVKVMTIPDGRVLDLFFIMDSMEILHTKTRQDETLEQLHAVLGESCISCELQLAGPEYECHQGISSLSPVVAEELFRCEFSDKEICSQALSPDMAILKKASVTIDNSLSPVHTLLQIHCADHKGLLYDIMRTLKDCNIQIAYGRFSPNTKGHRDLDLFIRQNDGKKIVDPEKQNALCSRLKEEMLHPLRVIIANRGPETELLVANPVELSGEGRPRVFYDVTLALKLLGICIFTAEIGRHSTSDREWEVYRFLLDENCKFQLSNMIARSQIVDRVRRTLMGW</sequence>
<dbReference type="PANTHER" id="PTHR31096">
    <property type="entry name" value="ACT DOMAIN-CONTAINING PROTEIN ACR4-RELATED"/>
    <property type="match status" value="1"/>
</dbReference>
<evidence type="ECO:0000313" key="6">
    <source>
        <dbReference type="Proteomes" id="UP000811609"/>
    </source>
</evidence>
<dbReference type="InterPro" id="IPR056805">
    <property type="entry name" value="ACT_ACR9/10_C"/>
</dbReference>
<dbReference type="Pfam" id="PF24926">
    <property type="entry name" value="ACT_ACR9_C"/>
    <property type="match status" value="1"/>
</dbReference>
<evidence type="ECO:0000256" key="2">
    <source>
        <dbReference type="RuleBase" id="RU369043"/>
    </source>
</evidence>
<dbReference type="PROSITE" id="PS51671">
    <property type="entry name" value="ACT"/>
    <property type="match status" value="2"/>
</dbReference>
<dbReference type="InterPro" id="IPR040217">
    <property type="entry name" value="ACR1-12"/>
</dbReference>
<dbReference type="PANTHER" id="PTHR31096:SF14">
    <property type="entry name" value="ACT DOMAIN-CONTAINING PROTEIN ACR"/>
    <property type="match status" value="1"/>
</dbReference>
<organism evidence="4 6">
    <name type="scientific">Carya illinoinensis</name>
    <name type="common">Pecan</name>
    <dbReference type="NCBI Taxonomy" id="32201"/>
    <lineage>
        <taxon>Eukaryota</taxon>
        <taxon>Viridiplantae</taxon>
        <taxon>Streptophyta</taxon>
        <taxon>Embryophyta</taxon>
        <taxon>Tracheophyta</taxon>
        <taxon>Spermatophyta</taxon>
        <taxon>Magnoliopsida</taxon>
        <taxon>eudicotyledons</taxon>
        <taxon>Gunneridae</taxon>
        <taxon>Pentapetalae</taxon>
        <taxon>rosids</taxon>
        <taxon>fabids</taxon>
        <taxon>Fagales</taxon>
        <taxon>Juglandaceae</taxon>
        <taxon>Carya</taxon>
    </lineage>
</organism>
<dbReference type="AlphaFoldDB" id="A0A8T1NIP6"/>
<evidence type="ECO:0000313" key="5">
    <source>
        <dbReference type="EMBL" id="KAG6681510.1"/>
    </source>
</evidence>
<evidence type="ECO:0000259" key="3">
    <source>
        <dbReference type="PROSITE" id="PS51671"/>
    </source>
</evidence>
<feature type="domain" description="ACT" evidence="3">
    <location>
        <begin position="115"/>
        <end position="198"/>
    </location>
</feature>
<reference evidence="4" key="1">
    <citation type="submission" date="2020-12" db="EMBL/GenBank/DDBJ databases">
        <title>WGS assembly of Carya illinoinensis cv. Pawnee.</title>
        <authorList>
            <person name="Platts A."/>
            <person name="Shu S."/>
            <person name="Wright S."/>
            <person name="Barry K."/>
            <person name="Edger P."/>
            <person name="Pires J.C."/>
            <person name="Schmutz J."/>
        </authorList>
    </citation>
    <scope>NUCLEOTIDE SEQUENCE</scope>
    <source>
        <tissue evidence="4">Leaf</tissue>
    </source>
</reference>
<feature type="domain" description="ACT" evidence="3">
    <location>
        <begin position="256"/>
        <end position="335"/>
    </location>
</feature>
<reference evidence="5" key="2">
    <citation type="submission" date="2021-01" db="EMBL/GenBank/DDBJ databases">
        <authorList>
            <person name="Lovell J.T."/>
            <person name="Bentley N."/>
            <person name="Bhattarai G."/>
            <person name="Jenkins J.W."/>
            <person name="Sreedasyam A."/>
            <person name="Alarcon Y."/>
            <person name="Bock C."/>
            <person name="Boston L."/>
            <person name="Carlson J."/>
            <person name="Cervantes K."/>
            <person name="Clermont K."/>
            <person name="Krom N."/>
            <person name="Kubenka K."/>
            <person name="Mamidi S."/>
            <person name="Mattison C."/>
            <person name="Monteros M."/>
            <person name="Pisani C."/>
            <person name="Plott C."/>
            <person name="Rajasekar S."/>
            <person name="Rhein H.S."/>
            <person name="Rohla C."/>
            <person name="Song M."/>
            <person name="Hilaire R.S."/>
            <person name="Shu S."/>
            <person name="Wells L."/>
            <person name="Wang X."/>
            <person name="Webber J."/>
            <person name="Heerema R.J."/>
            <person name="Klein P."/>
            <person name="Conner P."/>
            <person name="Grauke L."/>
            <person name="Grimwood J."/>
            <person name="Schmutz J."/>
            <person name="Randall J.J."/>
        </authorList>
    </citation>
    <scope>NUCLEOTIDE SEQUENCE</scope>
    <source>
        <tissue evidence="5">Leaf</tissue>
    </source>
</reference>
<protein>
    <recommendedName>
        <fullName evidence="2">ACT domain-containing protein ACR</fullName>
    </recommendedName>
    <alternativeName>
        <fullName evidence="2">Protein ACT DOMAIN REPEATS</fullName>
    </alternativeName>
</protein>
<evidence type="ECO:0000256" key="1">
    <source>
        <dbReference type="ARBA" id="ARBA00022737"/>
    </source>
</evidence>
<accession>A0A8T1NIP6</accession>
<dbReference type="Pfam" id="PF24931">
    <property type="entry name" value="ACT_ACR9_3rd"/>
    <property type="match status" value="1"/>
</dbReference>
<dbReference type="SUPFAM" id="SSF55021">
    <property type="entry name" value="ACT-like"/>
    <property type="match status" value="2"/>
</dbReference>
<dbReference type="Proteomes" id="UP000811246">
    <property type="component" value="Chromosome 13"/>
</dbReference>
<keyword evidence="6" id="KW-1185">Reference proteome</keyword>
<dbReference type="EMBL" id="CM031821">
    <property type="protein sequence ID" value="KAG6631519.1"/>
    <property type="molecule type" value="Genomic_DNA"/>
</dbReference>
<dbReference type="GO" id="GO:0016597">
    <property type="term" value="F:amino acid binding"/>
    <property type="evidence" value="ECO:0007669"/>
    <property type="project" value="UniProtKB-UniRule"/>
</dbReference>
<dbReference type="InterPro" id="IPR002912">
    <property type="entry name" value="ACT_dom"/>
</dbReference>
<dbReference type="Pfam" id="PF24914">
    <property type="entry name" value="ACR10_N"/>
    <property type="match status" value="1"/>
</dbReference>
<proteinExistence type="predicted"/>
<name>A0A8T1NIP6_CARIL</name>
<dbReference type="OrthoDB" id="2019824at2759"/>